<keyword evidence="14" id="KW-1185">Reference proteome</keyword>
<feature type="compositionally biased region" description="Basic and acidic residues" evidence="11">
    <location>
        <begin position="26"/>
        <end position="37"/>
    </location>
</feature>
<evidence type="ECO:0000256" key="2">
    <source>
        <dbReference type="ARBA" id="ARBA00022723"/>
    </source>
</evidence>
<dbReference type="Pfam" id="PF07727">
    <property type="entry name" value="RVT_2"/>
    <property type="match status" value="1"/>
</dbReference>
<dbReference type="PANTHER" id="PTHR42648:SF11">
    <property type="entry name" value="TRANSPOSON TY4-P GAG-POL POLYPROTEIN"/>
    <property type="match status" value="1"/>
</dbReference>
<feature type="region of interest" description="Disordered" evidence="11">
    <location>
        <begin position="1"/>
        <end position="42"/>
    </location>
</feature>
<evidence type="ECO:0000256" key="7">
    <source>
        <dbReference type="ARBA" id="ARBA00022918"/>
    </source>
</evidence>
<evidence type="ECO:0000256" key="9">
    <source>
        <dbReference type="ARBA" id="ARBA00023172"/>
    </source>
</evidence>
<dbReference type="Pfam" id="PF13976">
    <property type="entry name" value="gag_pre-integrs"/>
    <property type="match status" value="1"/>
</dbReference>
<evidence type="ECO:0000313" key="14">
    <source>
        <dbReference type="Proteomes" id="UP001151760"/>
    </source>
</evidence>
<evidence type="ECO:0000256" key="4">
    <source>
        <dbReference type="ARBA" id="ARBA00022801"/>
    </source>
</evidence>
<keyword evidence="1" id="KW-0540">Nuclease</keyword>
<evidence type="ECO:0000256" key="10">
    <source>
        <dbReference type="ARBA" id="ARBA00023268"/>
    </source>
</evidence>
<keyword evidence="5" id="KW-0460">Magnesium</keyword>
<dbReference type="InterPro" id="IPR013103">
    <property type="entry name" value="RVT_2"/>
</dbReference>
<gene>
    <name evidence="13" type="ORF">Tco_0750179</name>
</gene>
<feature type="compositionally biased region" description="Basic and acidic residues" evidence="11">
    <location>
        <begin position="486"/>
        <end position="497"/>
    </location>
</feature>
<sequence length="817" mass="91871">VNTSTEASGSKPRSNTKKNRILPAKSENEKKVEDHPRTNNSVNATPTVKIVLNKGKQIWKPKGKLSDNSLNKTKRVWKATGKLIADIGYQWRPTGKKFTLGKLNCGYQWRPTGKKFALGELCPLTKLSVKSIMGYGGFIIGDSMISRSILLWMDLDKSVPTFVVDMNGVDLLKGSRSTNLYTISIDDMMKSSPVCLLSKASKIKSWLWHRRLNHLNFGTINDLARKDLVRGLPRLKFEKDHLLKFGLFITPQQNGVVERRNHTLVEAARTMLIFSTTSMFLWAEAVATACYTQNRSLIHTRHNKTPYELVDDKKPDLTFLRVFGAMCYPKNDSKDLGKLQAKADIGIFVGARPTHVHATTYVPPTDKELEILFQPMFDEYFKQSQVNKQVPSATAVNAQVVPPSTSLSTTFAQDAPSTSVSPSSSDMQPPARHQGVADGPIVEDTPITQHALHPLFNPVTGEPGSAQSSSEDVSLAEPNQVTQPPDHLRKWSKDHPLDNIVGNPSRPVSTRKQLASDALWCCFHTELSKVEPKNFKMAVTEDSWFEAMQNEIHEFDRLEVWVLVPKPKGVMIIALKWIYKVKLDEYGDVLKNKARLVAKGYRQEEGIDFEESFAPVARIEAIRIFIANAATKNMIIYQMDVKTAFLNGDLQEEVFVSQPEGFEDPDNPTHVYRLKKALYGLKQAPRAWYDTLSKFLMANNFFKGAVDPTLFTRKSGKHILLVQIYVDDIIFASTDHNACNIFSKEMSSKFQMSMMGQMSFFLGLQVSQSPGGIFINQAKYALETLKKYGMDLSDPVDTPMVDRLKLETLSIHQWGSI</sequence>
<organism evidence="13 14">
    <name type="scientific">Tanacetum coccineum</name>
    <dbReference type="NCBI Taxonomy" id="301880"/>
    <lineage>
        <taxon>Eukaryota</taxon>
        <taxon>Viridiplantae</taxon>
        <taxon>Streptophyta</taxon>
        <taxon>Embryophyta</taxon>
        <taxon>Tracheophyta</taxon>
        <taxon>Spermatophyta</taxon>
        <taxon>Magnoliopsida</taxon>
        <taxon>eudicotyledons</taxon>
        <taxon>Gunneridae</taxon>
        <taxon>Pentapetalae</taxon>
        <taxon>asterids</taxon>
        <taxon>campanulids</taxon>
        <taxon>Asterales</taxon>
        <taxon>Asteraceae</taxon>
        <taxon>Asteroideae</taxon>
        <taxon>Anthemideae</taxon>
        <taxon>Anthemidinae</taxon>
        <taxon>Tanacetum</taxon>
    </lineage>
</organism>
<keyword evidence="8" id="KW-0808">Transferase</keyword>
<keyword evidence="10" id="KW-0511">Multifunctional enzyme</keyword>
<feature type="compositionally biased region" description="Polar residues" evidence="11">
    <location>
        <begin position="1"/>
        <end position="13"/>
    </location>
</feature>
<name>A0ABQ4Z0J0_9ASTR</name>
<keyword evidence="3" id="KW-0255">Endonuclease</keyword>
<evidence type="ECO:0000256" key="3">
    <source>
        <dbReference type="ARBA" id="ARBA00022759"/>
    </source>
</evidence>
<dbReference type="SUPFAM" id="SSF56672">
    <property type="entry name" value="DNA/RNA polymerases"/>
    <property type="match status" value="1"/>
</dbReference>
<accession>A0ABQ4Z0J0</accession>
<keyword evidence="6" id="KW-0229">DNA integration</keyword>
<dbReference type="Proteomes" id="UP001151760">
    <property type="component" value="Unassembled WGS sequence"/>
</dbReference>
<protein>
    <submittedName>
        <fullName evidence="13">Retrovirus-related pol polyprotein from transposon TNT 1-94</fullName>
    </submittedName>
</protein>
<evidence type="ECO:0000256" key="11">
    <source>
        <dbReference type="SAM" id="MobiDB-lite"/>
    </source>
</evidence>
<keyword evidence="4" id="KW-0378">Hydrolase</keyword>
<evidence type="ECO:0000256" key="1">
    <source>
        <dbReference type="ARBA" id="ARBA00022722"/>
    </source>
</evidence>
<comment type="caution">
    <text evidence="13">The sequence shown here is derived from an EMBL/GenBank/DDBJ whole genome shotgun (WGS) entry which is preliminary data.</text>
</comment>
<evidence type="ECO:0000313" key="13">
    <source>
        <dbReference type="EMBL" id="GJS83638.1"/>
    </source>
</evidence>
<feature type="compositionally biased region" description="Low complexity" evidence="11">
    <location>
        <begin position="416"/>
        <end position="430"/>
    </location>
</feature>
<evidence type="ECO:0000259" key="12">
    <source>
        <dbReference type="PROSITE" id="PS50994"/>
    </source>
</evidence>
<dbReference type="InterPro" id="IPR025724">
    <property type="entry name" value="GAG-pre-integrase_dom"/>
</dbReference>
<dbReference type="PROSITE" id="PS50994">
    <property type="entry name" value="INTEGRASE"/>
    <property type="match status" value="1"/>
</dbReference>
<dbReference type="InterPro" id="IPR001584">
    <property type="entry name" value="Integrase_cat-core"/>
</dbReference>
<dbReference type="InterPro" id="IPR012337">
    <property type="entry name" value="RNaseH-like_sf"/>
</dbReference>
<reference evidence="13" key="2">
    <citation type="submission" date="2022-01" db="EMBL/GenBank/DDBJ databases">
        <authorList>
            <person name="Yamashiro T."/>
            <person name="Shiraishi A."/>
            <person name="Satake H."/>
            <person name="Nakayama K."/>
        </authorList>
    </citation>
    <scope>NUCLEOTIDE SEQUENCE</scope>
</reference>
<evidence type="ECO:0000256" key="5">
    <source>
        <dbReference type="ARBA" id="ARBA00022842"/>
    </source>
</evidence>
<evidence type="ECO:0000256" key="8">
    <source>
        <dbReference type="ARBA" id="ARBA00022932"/>
    </source>
</evidence>
<keyword evidence="8" id="KW-0239">DNA-directed DNA polymerase</keyword>
<evidence type="ECO:0000256" key="6">
    <source>
        <dbReference type="ARBA" id="ARBA00022908"/>
    </source>
</evidence>
<proteinExistence type="predicted"/>
<feature type="non-terminal residue" evidence="13">
    <location>
        <position position="1"/>
    </location>
</feature>
<feature type="compositionally biased region" description="Polar residues" evidence="11">
    <location>
        <begin position="465"/>
        <end position="483"/>
    </location>
</feature>
<dbReference type="Gene3D" id="3.30.420.10">
    <property type="entry name" value="Ribonuclease H-like superfamily/Ribonuclease H"/>
    <property type="match status" value="1"/>
</dbReference>
<feature type="region of interest" description="Disordered" evidence="11">
    <location>
        <begin position="454"/>
        <end position="508"/>
    </location>
</feature>
<keyword evidence="8" id="KW-0548">Nucleotidyltransferase</keyword>
<dbReference type="InterPro" id="IPR039537">
    <property type="entry name" value="Retrotran_Ty1/copia-like"/>
</dbReference>
<feature type="domain" description="Integrase catalytic" evidence="12">
    <location>
        <begin position="251"/>
        <end position="314"/>
    </location>
</feature>
<dbReference type="SUPFAM" id="SSF53098">
    <property type="entry name" value="Ribonuclease H-like"/>
    <property type="match status" value="1"/>
</dbReference>
<keyword evidence="2" id="KW-0479">Metal-binding</keyword>
<reference evidence="13" key="1">
    <citation type="journal article" date="2022" name="Int. J. Mol. Sci.">
        <title>Draft Genome of Tanacetum Coccineum: Genomic Comparison of Closely Related Tanacetum-Family Plants.</title>
        <authorList>
            <person name="Yamashiro T."/>
            <person name="Shiraishi A."/>
            <person name="Nakayama K."/>
            <person name="Satake H."/>
        </authorList>
    </citation>
    <scope>NUCLEOTIDE SEQUENCE</scope>
</reference>
<keyword evidence="7" id="KW-0695">RNA-directed DNA polymerase</keyword>
<feature type="region of interest" description="Disordered" evidence="11">
    <location>
        <begin position="406"/>
        <end position="441"/>
    </location>
</feature>
<dbReference type="InterPro" id="IPR043502">
    <property type="entry name" value="DNA/RNA_pol_sf"/>
</dbReference>
<dbReference type="EMBL" id="BQNB010010917">
    <property type="protein sequence ID" value="GJS83638.1"/>
    <property type="molecule type" value="Genomic_DNA"/>
</dbReference>
<dbReference type="PANTHER" id="PTHR42648">
    <property type="entry name" value="TRANSPOSASE, PUTATIVE-RELATED"/>
    <property type="match status" value="1"/>
</dbReference>
<keyword evidence="9" id="KW-0233">DNA recombination</keyword>
<dbReference type="InterPro" id="IPR036397">
    <property type="entry name" value="RNaseH_sf"/>
</dbReference>